<accession>A0A645JGH1</accession>
<sequence length="63" mass="7114">MFTADVVETTPFTFEVRILLEEERVLVVAGRMDDIEVVANTPFTVEESTSPDRERRLVAPMSA</sequence>
<evidence type="ECO:0000313" key="1">
    <source>
        <dbReference type="EMBL" id="MPN62312.1"/>
    </source>
</evidence>
<proteinExistence type="predicted"/>
<protein>
    <submittedName>
        <fullName evidence="1">Uncharacterized protein</fullName>
    </submittedName>
</protein>
<name>A0A645JGH1_9ZZZZ</name>
<reference evidence="1" key="1">
    <citation type="submission" date="2019-08" db="EMBL/GenBank/DDBJ databases">
        <authorList>
            <person name="Kucharzyk K."/>
            <person name="Murdoch R.W."/>
            <person name="Higgins S."/>
            <person name="Loffler F."/>
        </authorList>
    </citation>
    <scope>NUCLEOTIDE SEQUENCE</scope>
</reference>
<comment type="caution">
    <text evidence="1">The sequence shown here is derived from an EMBL/GenBank/DDBJ whole genome shotgun (WGS) entry which is preliminary data.</text>
</comment>
<dbReference type="EMBL" id="VSSQ01140145">
    <property type="protein sequence ID" value="MPN62312.1"/>
    <property type="molecule type" value="Genomic_DNA"/>
</dbReference>
<organism evidence="1">
    <name type="scientific">bioreactor metagenome</name>
    <dbReference type="NCBI Taxonomy" id="1076179"/>
    <lineage>
        <taxon>unclassified sequences</taxon>
        <taxon>metagenomes</taxon>
        <taxon>ecological metagenomes</taxon>
    </lineage>
</organism>
<gene>
    <name evidence="1" type="ORF">SDC9_210059</name>
</gene>
<dbReference type="AlphaFoldDB" id="A0A645JGH1"/>